<organism evidence="1 2">
    <name type="scientific">Scutellospora calospora</name>
    <dbReference type="NCBI Taxonomy" id="85575"/>
    <lineage>
        <taxon>Eukaryota</taxon>
        <taxon>Fungi</taxon>
        <taxon>Fungi incertae sedis</taxon>
        <taxon>Mucoromycota</taxon>
        <taxon>Glomeromycotina</taxon>
        <taxon>Glomeromycetes</taxon>
        <taxon>Diversisporales</taxon>
        <taxon>Gigasporaceae</taxon>
        <taxon>Scutellospora</taxon>
    </lineage>
</organism>
<accession>A0ACA9MV29</accession>
<dbReference type="EMBL" id="CAJVPM010016749">
    <property type="protein sequence ID" value="CAG8615817.1"/>
    <property type="molecule type" value="Genomic_DNA"/>
</dbReference>
<evidence type="ECO:0000313" key="1">
    <source>
        <dbReference type="EMBL" id="CAG8615817.1"/>
    </source>
</evidence>
<reference evidence="1" key="1">
    <citation type="submission" date="2021-06" db="EMBL/GenBank/DDBJ databases">
        <authorList>
            <person name="Kallberg Y."/>
            <person name="Tangrot J."/>
            <person name="Rosling A."/>
        </authorList>
    </citation>
    <scope>NUCLEOTIDE SEQUENCE</scope>
    <source>
        <strain evidence="1">AU212A</strain>
    </source>
</reference>
<feature type="non-terminal residue" evidence="1">
    <location>
        <position position="544"/>
    </location>
</feature>
<protein>
    <submittedName>
        <fullName evidence="1">6830_t:CDS:1</fullName>
    </submittedName>
</protein>
<keyword evidence="2" id="KW-1185">Reference proteome</keyword>
<dbReference type="Proteomes" id="UP000789860">
    <property type="component" value="Unassembled WGS sequence"/>
</dbReference>
<gene>
    <name evidence="1" type="ORF">SCALOS_LOCUS7465</name>
</gene>
<comment type="caution">
    <text evidence="1">The sequence shown here is derived from an EMBL/GenBank/DDBJ whole genome shotgun (WGS) entry which is preliminary data.</text>
</comment>
<name>A0ACA9MV29_9GLOM</name>
<evidence type="ECO:0000313" key="2">
    <source>
        <dbReference type="Proteomes" id="UP000789860"/>
    </source>
</evidence>
<feature type="non-terminal residue" evidence="1">
    <location>
        <position position="1"/>
    </location>
</feature>
<proteinExistence type="predicted"/>
<sequence length="544" mass="62258">IMQNESNNIDDYTFAMRLQQKLYEDYNGLTHEIVASVANNAESAIDDDYATMQLQEMYNKERNVTHEDEDYAFAMQLQQLYNNELTNNRNKERVITKDDYEDLVPQMNNISFENSGENSEKFSNKSTNKKGGDRKGESYNDNFFQSDANKFDDDPPPYFSQRYSSNNSGMNNGYFPEQQFVPPQFPQQNYQKQNTTPNQPNYQDMFEMFTQFMGTFQNQNQKNSNQPNYDASYTHNFQRNNREPGVFKILLLGGTGTGKSTIINTMTNYFLGGTLDEPKIVIPTKYFKVTEKEFLNKDSETKIDDVTKSQTTKCHTYNFNHPDHSAYKFILIDTPGLSDTNGVKQDDKNIQEIIDAAIDAGSLSAIVIIANGTESRVTPSIKNTLVQLANNLPDDLLGNLLLVLTKCTKSSASFSEDAFSKEIAKPKKIFYMDNQFFCTNPQVWKDDDDERITVEFNWKKSNNTINKLLETIADLSSTSTKAFENMKEFRNRIKSEIVKVTQDIANIQKVQDSLEAAQKALQKTGNQKNSFANYTKSESITIKK</sequence>